<gene>
    <name evidence="1" type="ORF">GP2143_09755</name>
</gene>
<dbReference type="AlphaFoldDB" id="A0YFR7"/>
<accession>A0YFR7</accession>
<dbReference type="InterPro" id="IPR016516">
    <property type="entry name" value="UCP07580"/>
</dbReference>
<sequence length="268" mass="31517">MPEGMTLEVRNIEFDLNKQLSKDWLDNDPFKTAFFNALSMSFPAGERFFIDSVRHFRDKVKDPKLKQEISRFIGQEAMHSREHKKYNQMLCEARGYSQRTMEGRTEAAVRLGEKKLSREGQLAMTCGVEHLTAILADKILKGWMLSNVEPKIRSLWEWHAAEELEHKSVAFDVYMDIGGNYKARKRTLRIFTVNFLLDLLANTTYMLRKDKKLWKWSTLKSGLNFLFAKGGVLREMRSDYLMYFDSGFHPWDDDNRDLLERWQPPETA</sequence>
<protein>
    <recommendedName>
        <fullName evidence="3">Metal-dependent hydrolase</fullName>
    </recommendedName>
</protein>
<dbReference type="PANTHER" id="PTHR39456">
    <property type="entry name" value="METAL-DEPENDENT HYDROLASE"/>
    <property type="match status" value="1"/>
</dbReference>
<organism evidence="1 2">
    <name type="scientific">marine gamma proteobacterium HTCC2143</name>
    <dbReference type="NCBI Taxonomy" id="247633"/>
    <lineage>
        <taxon>Bacteria</taxon>
        <taxon>Pseudomonadati</taxon>
        <taxon>Pseudomonadota</taxon>
        <taxon>Gammaproteobacteria</taxon>
        <taxon>Cellvibrionales</taxon>
        <taxon>Spongiibacteraceae</taxon>
        <taxon>BD1-7 clade</taxon>
    </lineage>
</organism>
<proteinExistence type="predicted"/>
<dbReference type="EMBL" id="AAVT01000008">
    <property type="protein sequence ID" value="EAW30481.1"/>
    <property type="molecule type" value="Genomic_DNA"/>
</dbReference>
<keyword evidence="2" id="KW-1185">Reference proteome</keyword>
<evidence type="ECO:0008006" key="3">
    <source>
        <dbReference type="Google" id="ProtNLM"/>
    </source>
</evidence>
<name>A0YFR7_9GAMM</name>
<dbReference type="PIRSF" id="PIRSF007580">
    <property type="entry name" value="UCP07580"/>
    <property type="match status" value="1"/>
</dbReference>
<dbReference type="Pfam" id="PF10118">
    <property type="entry name" value="Metal_hydrol"/>
    <property type="match status" value="1"/>
</dbReference>
<evidence type="ECO:0000313" key="2">
    <source>
        <dbReference type="Proteomes" id="UP000004931"/>
    </source>
</evidence>
<dbReference type="STRING" id="247633.GP2143_09755"/>
<evidence type="ECO:0000313" key="1">
    <source>
        <dbReference type="EMBL" id="EAW30481.1"/>
    </source>
</evidence>
<dbReference type="PANTHER" id="PTHR39456:SF1">
    <property type="entry name" value="METAL-DEPENDENT HYDROLASE"/>
    <property type="match status" value="1"/>
</dbReference>
<dbReference type="Proteomes" id="UP000004931">
    <property type="component" value="Unassembled WGS sequence"/>
</dbReference>
<dbReference type="eggNOG" id="COG3687">
    <property type="taxonomic scope" value="Bacteria"/>
</dbReference>
<reference evidence="1 2" key="1">
    <citation type="journal article" date="2010" name="J. Bacteriol.">
        <title>Genome sequence of the oligotrophic marine Gammaproteobacterium HTCC2143, isolated from the Oregon Coast.</title>
        <authorList>
            <person name="Oh H.M."/>
            <person name="Kang I."/>
            <person name="Ferriera S."/>
            <person name="Giovannoni S.J."/>
            <person name="Cho J.C."/>
        </authorList>
    </citation>
    <scope>NUCLEOTIDE SEQUENCE [LARGE SCALE GENOMIC DNA]</scope>
    <source>
        <strain evidence="1 2">HTCC2143</strain>
    </source>
</reference>
<comment type="caution">
    <text evidence="1">The sequence shown here is derived from an EMBL/GenBank/DDBJ whole genome shotgun (WGS) entry which is preliminary data.</text>
</comment>